<name>A0A6J5EJE3_9BURK</name>
<evidence type="ECO:0000313" key="16">
    <source>
        <dbReference type="EMBL" id="VWB89653.1"/>
    </source>
</evidence>
<protein>
    <submittedName>
        <fullName evidence="16">TonB-dependent receptor</fullName>
    </submittedName>
</protein>
<dbReference type="AlphaFoldDB" id="A0A6J5EJE3"/>
<evidence type="ECO:0000256" key="4">
    <source>
        <dbReference type="ARBA" id="ARBA00022452"/>
    </source>
</evidence>
<evidence type="ECO:0000256" key="14">
    <source>
        <dbReference type="SAM" id="SignalP"/>
    </source>
</evidence>
<dbReference type="Pfam" id="PF07715">
    <property type="entry name" value="Plug"/>
    <property type="match status" value="1"/>
</dbReference>
<organism evidence="16 17">
    <name type="scientific">Burkholderia paludis</name>
    <dbReference type="NCBI Taxonomy" id="1506587"/>
    <lineage>
        <taxon>Bacteria</taxon>
        <taxon>Pseudomonadati</taxon>
        <taxon>Pseudomonadota</taxon>
        <taxon>Betaproteobacteria</taxon>
        <taxon>Burkholderiales</taxon>
        <taxon>Burkholderiaceae</taxon>
        <taxon>Burkholderia</taxon>
        <taxon>Burkholderia cepacia complex</taxon>
    </lineage>
</organism>
<evidence type="ECO:0000256" key="2">
    <source>
        <dbReference type="ARBA" id="ARBA00009810"/>
    </source>
</evidence>
<dbReference type="SUPFAM" id="SSF56935">
    <property type="entry name" value="Porins"/>
    <property type="match status" value="1"/>
</dbReference>
<evidence type="ECO:0000256" key="8">
    <source>
        <dbReference type="ARBA" id="ARBA00023077"/>
    </source>
</evidence>
<evidence type="ECO:0000256" key="10">
    <source>
        <dbReference type="ARBA" id="ARBA00023170"/>
    </source>
</evidence>
<dbReference type="GO" id="GO:0015891">
    <property type="term" value="P:siderophore transport"/>
    <property type="evidence" value="ECO:0007669"/>
    <property type="project" value="InterPro"/>
</dbReference>
<accession>A0A6J5EJE3</accession>
<evidence type="ECO:0000256" key="7">
    <source>
        <dbReference type="ARBA" id="ARBA00023004"/>
    </source>
</evidence>
<dbReference type="Gene3D" id="2.170.130.10">
    <property type="entry name" value="TonB-dependent receptor, plug domain"/>
    <property type="match status" value="1"/>
</dbReference>
<dbReference type="Proteomes" id="UP000494330">
    <property type="component" value="Unassembled WGS sequence"/>
</dbReference>
<evidence type="ECO:0000256" key="13">
    <source>
        <dbReference type="RuleBase" id="RU003357"/>
    </source>
</evidence>
<comment type="similarity">
    <text evidence="2 12 13">Belongs to the TonB-dependent receptor family.</text>
</comment>
<reference evidence="16 17" key="1">
    <citation type="submission" date="2019-09" db="EMBL/GenBank/DDBJ databases">
        <authorList>
            <person name="Depoorter E."/>
        </authorList>
    </citation>
    <scope>NUCLEOTIDE SEQUENCE [LARGE SCALE GENOMIC DNA]</scope>
    <source>
        <strain evidence="16">LMG 30113</strain>
    </source>
</reference>
<keyword evidence="3 12" id="KW-0813">Transport</keyword>
<dbReference type="EMBL" id="CABVQD010000015">
    <property type="protein sequence ID" value="VWB89653.1"/>
    <property type="molecule type" value="Genomic_DNA"/>
</dbReference>
<evidence type="ECO:0000256" key="9">
    <source>
        <dbReference type="ARBA" id="ARBA00023136"/>
    </source>
</evidence>
<evidence type="ECO:0000256" key="3">
    <source>
        <dbReference type="ARBA" id="ARBA00022448"/>
    </source>
</evidence>
<dbReference type="RefSeq" id="WP_034198479.1">
    <property type="nucleotide sequence ID" value="NZ_CABVQD010000015.1"/>
</dbReference>
<comment type="subcellular location">
    <subcellularLocation>
        <location evidence="1 12">Cell outer membrane</location>
        <topology evidence="1 12">Multi-pass membrane protein</topology>
    </subcellularLocation>
</comment>
<keyword evidence="17" id="KW-1185">Reference proteome</keyword>
<sequence>MAFRRFSPYAASRSASRPARRRAASRALEPALAAALALAMPIGAQAQPDDPPSRVDTDERRAYAIPAGPLDVALNRFAVAAGVELASDAALTQHLSSDGLNGRMSVAEGFARLLAPHGLEAVRTGGGYLVRRRASASTAAAGAGATLPAIIVNARADQLPEAYTGGQVARGGRLGMLGNADFMDAPFNITSYTSALIENQQASTVADVLENDPSVRFTTSTGHIVENYTIRGFNVIADDLAFNGMYGLAPYGHSPTEFIERIEVLKGPNALLNGISPSGGVGGAINLVPKRAGDTPLARLTTDYISDGQFGVHADLGRRFGDKNQVGIRVNGAYRDGRTTMDGQSKKRELASLAFDVKGERARFSLDAYTDTERFDNGSPWMASFASKVVSPPSPGTNLLHGAWGKLENQAIVARGELDLTDRITAYAGIGGLSYRYSGFINGTRAGAIQPNGNYRAVTYNQNGYTDTTSIEAGARAKFNTGPVSHQVSLGVTSLQIESGTINRTSATFASNIYAPIDPPLAPSPGSAPKTSEAELTSVALADTLSFARDRVQLTLGLRSQRVHAKTYAAATGLKTADYNETALTPAFAIVVRPFGPDVSLYANYVEGLTQGDTVTDVTAKNYGQMFAPYKSKQVEVGAKWETETFANTLSLFQITKPSMLKDVATNLYSADGEQRNRGVEWNVFGQVVPRLRVLGGVAYTQALLTHTAGGAYDGNTAYGVPKWTANLGLEWDTPWVQGLTLSGRAVATSAQFVNSTNTQRIPGWTRFDLGARYATQIAGKAVVLRGAVENVANRTFWAGTFNDGFVTQNAPRTFKVSATVDF</sequence>
<evidence type="ECO:0000256" key="6">
    <source>
        <dbReference type="ARBA" id="ARBA00022692"/>
    </source>
</evidence>
<dbReference type="GO" id="GO:0038023">
    <property type="term" value="F:signaling receptor activity"/>
    <property type="evidence" value="ECO:0007669"/>
    <property type="project" value="InterPro"/>
</dbReference>
<feature type="signal peptide" evidence="14">
    <location>
        <begin position="1"/>
        <end position="46"/>
    </location>
</feature>
<keyword evidence="10 16" id="KW-0675">Receptor</keyword>
<dbReference type="GO" id="GO:0009279">
    <property type="term" value="C:cell outer membrane"/>
    <property type="evidence" value="ECO:0007669"/>
    <property type="project" value="UniProtKB-SubCell"/>
</dbReference>
<evidence type="ECO:0000256" key="1">
    <source>
        <dbReference type="ARBA" id="ARBA00004571"/>
    </source>
</evidence>
<dbReference type="SMART" id="SM00965">
    <property type="entry name" value="STN"/>
    <property type="match status" value="1"/>
</dbReference>
<evidence type="ECO:0000256" key="12">
    <source>
        <dbReference type="PROSITE-ProRule" id="PRU01360"/>
    </source>
</evidence>
<dbReference type="InterPro" id="IPR039426">
    <property type="entry name" value="TonB-dep_rcpt-like"/>
</dbReference>
<evidence type="ECO:0000313" key="17">
    <source>
        <dbReference type="Proteomes" id="UP000494330"/>
    </source>
</evidence>
<gene>
    <name evidence="16" type="ORF">BPA30113_04158</name>
</gene>
<dbReference type="InterPro" id="IPR000531">
    <property type="entry name" value="Beta-barrel_TonB"/>
</dbReference>
<feature type="domain" description="Secretin/TonB short N-terminal" evidence="15">
    <location>
        <begin position="83"/>
        <end position="133"/>
    </location>
</feature>
<keyword evidence="4 12" id="KW-1134">Transmembrane beta strand</keyword>
<dbReference type="GO" id="GO:0015344">
    <property type="term" value="F:siderophore uptake transmembrane transporter activity"/>
    <property type="evidence" value="ECO:0007669"/>
    <property type="project" value="TreeGrafter"/>
</dbReference>
<evidence type="ECO:0000256" key="11">
    <source>
        <dbReference type="ARBA" id="ARBA00023237"/>
    </source>
</evidence>
<keyword evidence="6 12" id="KW-0812">Transmembrane</keyword>
<dbReference type="PANTHER" id="PTHR32552">
    <property type="entry name" value="FERRICHROME IRON RECEPTOR-RELATED"/>
    <property type="match status" value="1"/>
</dbReference>
<keyword evidence="11 12" id="KW-0998">Cell outer membrane</keyword>
<keyword evidence="5" id="KW-0410">Iron transport</keyword>
<keyword evidence="7" id="KW-0408">Iron</keyword>
<dbReference type="InterPro" id="IPR011662">
    <property type="entry name" value="Secretin/TonB_short_N"/>
</dbReference>
<dbReference type="CDD" id="cd01347">
    <property type="entry name" value="ligand_gated_channel"/>
    <property type="match status" value="1"/>
</dbReference>
<dbReference type="Pfam" id="PF00593">
    <property type="entry name" value="TonB_dep_Rec_b-barrel"/>
    <property type="match status" value="1"/>
</dbReference>
<dbReference type="InterPro" id="IPR036942">
    <property type="entry name" value="Beta-barrel_TonB_sf"/>
</dbReference>
<proteinExistence type="inferred from homology"/>
<evidence type="ECO:0000256" key="5">
    <source>
        <dbReference type="ARBA" id="ARBA00022496"/>
    </source>
</evidence>
<dbReference type="InterPro" id="IPR012910">
    <property type="entry name" value="Plug_dom"/>
</dbReference>
<keyword evidence="8 13" id="KW-0798">TonB box</keyword>
<dbReference type="Gene3D" id="2.40.170.20">
    <property type="entry name" value="TonB-dependent receptor, beta-barrel domain"/>
    <property type="match status" value="1"/>
</dbReference>
<dbReference type="PROSITE" id="PS52016">
    <property type="entry name" value="TONB_DEPENDENT_REC_3"/>
    <property type="match status" value="1"/>
</dbReference>
<dbReference type="InterPro" id="IPR010105">
    <property type="entry name" value="TonB_sidphr_rcpt"/>
</dbReference>
<dbReference type="NCBIfam" id="TIGR01783">
    <property type="entry name" value="TonB-siderophor"/>
    <property type="match status" value="1"/>
</dbReference>
<keyword evidence="14" id="KW-0732">Signal</keyword>
<keyword evidence="9 12" id="KW-0472">Membrane</keyword>
<evidence type="ECO:0000259" key="15">
    <source>
        <dbReference type="SMART" id="SM00965"/>
    </source>
</evidence>
<dbReference type="Gene3D" id="3.55.50.30">
    <property type="match status" value="1"/>
</dbReference>
<dbReference type="PANTHER" id="PTHR32552:SF82">
    <property type="entry name" value="FCUA PROTEIN"/>
    <property type="match status" value="1"/>
</dbReference>
<keyword evidence="5" id="KW-0406">Ion transport</keyword>
<dbReference type="InterPro" id="IPR037066">
    <property type="entry name" value="Plug_dom_sf"/>
</dbReference>
<feature type="chain" id="PRO_5044425676" evidence="14">
    <location>
        <begin position="47"/>
        <end position="823"/>
    </location>
</feature>